<comment type="subcellular location">
    <subcellularLocation>
        <location evidence="2">Cell membrane</location>
        <topology evidence="2">Multi-pass membrane protein</topology>
    </subcellularLocation>
</comment>
<dbReference type="InterPro" id="IPR005467">
    <property type="entry name" value="His_kinase_dom"/>
</dbReference>
<keyword evidence="9 16" id="KW-0418">Kinase</keyword>
<dbReference type="SUPFAM" id="SSF55874">
    <property type="entry name" value="ATPase domain of HSP90 chaperone/DNA topoisomerase II/histidine kinase"/>
    <property type="match status" value="1"/>
</dbReference>
<keyword evidence="8" id="KW-0547">Nucleotide-binding</keyword>
<dbReference type="InterPro" id="IPR036890">
    <property type="entry name" value="HATPase_C_sf"/>
</dbReference>
<gene>
    <name evidence="16" type="ORF">JOD45_001688</name>
</gene>
<evidence type="ECO:0000256" key="11">
    <source>
        <dbReference type="ARBA" id="ARBA00022989"/>
    </source>
</evidence>
<feature type="domain" description="Histidine kinase" evidence="15">
    <location>
        <begin position="119"/>
        <end position="327"/>
    </location>
</feature>
<dbReference type="GO" id="GO:0016301">
    <property type="term" value="F:kinase activity"/>
    <property type="evidence" value="ECO:0007669"/>
    <property type="project" value="UniProtKB-KW"/>
</dbReference>
<evidence type="ECO:0000256" key="8">
    <source>
        <dbReference type="ARBA" id="ARBA00022741"/>
    </source>
</evidence>
<name>A0ABS2PZL0_9BACL</name>
<organism evidence="16 17">
    <name type="scientific">Scopulibacillus daqui</name>
    <dbReference type="NCBI Taxonomy" id="1469162"/>
    <lineage>
        <taxon>Bacteria</taxon>
        <taxon>Bacillati</taxon>
        <taxon>Bacillota</taxon>
        <taxon>Bacilli</taxon>
        <taxon>Bacillales</taxon>
        <taxon>Sporolactobacillaceae</taxon>
        <taxon>Scopulibacillus</taxon>
    </lineage>
</organism>
<evidence type="ECO:0000256" key="2">
    <source>
        <dbReference type="ARBA" id="ARBA00004651"/>
    </source>
</evidence>
<dbReference type="PROSITE" id="PS50109">
    <property type="entry name" value="HIS_KIN"/>
    <property type="match status" value="1"/>
</dbReference>
<evidence type="ECO:0000256" key="13">
    <source>
        <dbReference type="ARBA" id="ARBA00023136"/>
    </source>
</evidence>
<dbReference type="CDD" id="cd00082">
    <property type="entry name" value="HisKA"/>
    <property type="match status" value="1"/>
</dbReference>
<proteinExistence type="predicted"/>
<feature type="transmembrane region" description="Helical" evidence="14">
    <location>
        <begin position="37"/>
        <end position="56"/>
    </location>
</feature>
<reference evidence="16 17" key="1">
    <citation type="submission" date="2021-01" db="EMBL/GenBank/DDBJ databases">
        <title>Genomic Encyclopedia of Type Strains, Phase IV (KMG-IV): sequencing the most valuable type-strain genomes for metagenomic binning, comparative biology and taxonomic classification.</title>
        <authorList>
            <person name="Goeker M."/>
        </authorList>
    </citation>
    <scope>NUCLEOTIDE SEQUENCE [LARGE SCALE GENOMIC DNA]</scope>
    <source>
        <strain evidence="16 17">DSM 28236</strain>
    </source>
</reference>
<protein>
    <recommendedName>
        <fullName evidence="3">histidine kinase</fullName>
        <ecNumber evidence="3">2.7.13.3</ecNumber>
    </recommendedName>
</protein>
<evidence type="ECO:0000256" key="10">
    <source>
        <dbReference type="ARBA" id="ARBA00022840"/>
    </source>
</evidence>
<keyword evidence="12" id="KW-0902">Two-component regulatory system</keyword>
<comment type="catalytic activity">
    <reaction evidence="1">
        <text>ATP + protein L-histidine = ADP + protein N-phospho-L-histidine.</text>
        <dbReference type="EC" id="2.7.13.3"/>
    </reaction>
</comment>
<evidence type="ECO:0000256" key="9">
    <source>
        <dbReference type="ARBA" id="ARBA00022777"/>
    </source>
</evidence>
<dbReference type="InterPro" id="IPR050351">
    <property type="entry name" value="BphY/WalK/GraS-like"/>
</dbReference>
<keyword evidence="17" id="KW-1185">Reference proteome</keyword>
<evidence type="ECO:0000256" key="4">
    <source>
        <dbReference type="ARBA" id="ARBA00022475"/>
    </source>
</evidence>
<dbReference type="Pfam" id="PF02518">
    <property type="entry name" value="HATPase_c"/>
    <property type="match status" value="1"/>
</dbReference>
<keyword evidence="10" id="KW-0067">ATP-binding</keyword>
<dbReference type="RefSeq" id="WP_205003416.1">
    <property type="nucleotide sequence ID" value="NZ_JAFBER010000009.1"/>
</dbReference>
<dbReference type="Proteomes" id="UP000808914">
    <property type="component" value="Unassembled WGS sequence"/>
</dbReference>
<accession>A0ABS2PZL0</accession>
<dbReference type="PRINTS" id="PR00344">
    <property type="entry name" value="BCTRLSENSOR"/>
</dbReference>
<evidence type="ECO:0000313" key="16">
    <source>
        <dbReference type="EMBL" id="MBM7645477.1"/>
    </source>
</evidence>
<comment type="caution">
    <text evidence="16">The sequence shown here is derived from an EMBL/GenBank/DDBJ whole genome shotgun (WGS) entry which is preliminary data.</text>
</comment>
<dbReference type="InterPro" id="IPR004358">
    <property type="entry name" value="Sig_transdc_His_kin-like_C"/>
</dbReference>
<evidence type="ECO:0000313" key="17">
    <source>
        <dbReference type="Proteomes" id="UP000808914"/>
    </source>
</evidence>
<sequence length="338" mass="39598">MKVFFYDHLPFLLIYVFNFVFLFFMYSFAGGFESNKIYFVFISLFVLVCFLVYRYLSHRMLYKKLTAEPKNLEEIMVDDQHTVLSRSIQKLLKEQYRLFQKEMHKKEKALKEHVLFMNQWVHQMKTPLSVLQLMAQDYEDEPFAPKMKEQLDKLNGGLNMALYMARLDTFEHDFRPEVIQLHSLVNQSVNSLKEFFIRKGVFPAVNVDKAAIVQSDEKWLSFMLQQLLSNAIRYSGEPNKRVYISGYVQNHNTILEVKDEGVGIPKKDIRRVFDPFYTGENGRQFRESTGMGLYILKKVCDKLGHEVQIESAVGKGTTVKIVFHAAKNSFLPSNLTEM</sequence>
<dbReference type="PANTHER" id="PTHR45453:SF2">
    <property type="entry name" value="HISTIDINE KINASE"/>
    <property type="match status" value="1"/>
</dbReference>
<dbReference type="Gene3D" id="3.30.565.10">
    <property type="entry name" value="Histidine kinase-like ATPase, C-terminal domain"/>
    <property type="match status" value="1"/>
</dbReference>
<keyword evidence="7 14" id="KW-0812">Transmembrane</keyword>
<evidence type="ECO:0000256" key="3">
    <source>
        <dbReference type="ARBA" id="ARBA00012438"/>
    </source>
</evidence>
<dbReference type="EC" id="2.7.13.3" evidence="3"/>
<feature type="transmembrane region" description="Helical" evidence="14">
    <location>
        <begin position="12"/>
        <end position="31"/>
    </location>
</feature>
<keyword evidence="13 14" id="KW-0472">Membrane</keyword>
<evidence type="ECO:0000256" key="12">
    <source>
        <dbReference type="ARBA" id="ARBA00023012"/>
    </source>
</evidence>
<evidence type="ECO:0000256" key="1">
    <source>
        <dbReference type="ARBA" id="ARBA00000085"/>
    </source>
</evidence>
<evidence type="ECO:0000256" key="14">
    <source>
        <dbReference type="SAM" id="Phobius"/>
    </source>
</evidence>
<evidence type="ECO:0000259" key="15">
    <source>
        <dbReference type="PROSITE" id="PS50109"/>
    </source>
</evidence>
<dbReference type="EMBL" id="JAFBER010000009">
    <property type="protein sequence ID" value="MBM7645477.1"/>
    <property type="molecule type" value="Genomic_DNA"/>
</dbReference>
<keyword evidence="5" id="KW-0597">Phosphoprotein</keyword>
<keyword evidence="6" id="KW-0808">Transferase</keyword>
<dbReference type="InterPro" id="IPR003661">
    <property type="entry name" value="HisK_dim/P_dom"/>
</dbReference>
<dbReference type="PANTHER" id="PTHR45453">
    <property type="entry name" value="PHOSPHATE REGULON SENSOR PROTEIN PHOR"/>
    <property type="match status" value="1"/>
</dbReference>
<dbReference type="InterPro" id="IPR003594">
    <property type="entry name" value="HATPase_dom"/>
</dbReference>
<dbReference type="SMART" id="SM00387">
    <property type="entry name" value="HATPase_c"/>
    <property type="match status" value="1"/>
</dbReference>
<evidence type="ECO:0000256" key="7">
    <source>
        <dbReference type="ARBA" id="ARBA00022692"/>
    </source>
</evidence>
<keyword evidence="4" id="KW-1003">Cell membrane</keyword>
<evidence type="ECO:0000256" key="5">
    <source>
        <dbReference type="ARBA" id="ARBA00022553"/>
    </source>
</evidence>
<evidence type="ECO:0000256" key="6">
    <source>
        <dbReference type="ARBA" id="ARBA00022679"/>
    </source>
</evidence>
<keyword evidence="11 14" id="KW-1133">Transmembrane helix</keyword>